<evidence type="ECO:0000256" key="7">
    <source>
        <dbReference type="ARBA" id="ARBA00023170"/>
    </source>
</evidence>
<feature type="transmembrane region" description="Helical" evidence="11">
    <location>
        <begin position="34"/>
        <end position="63"/>
    </location>
</feature>
<feature type="compositionally biased region" description="Polar residues" evidence="10">
    <location>
        <begin position="349"/>
        <end position="363"/>
    </location>
</feature>
<keyword evidence="4 11" id="KW-1133">Transmembrane helix</keyword>
<dbReference type="SUPFAM" id="SSF81321">
    <property type="entry name" value="Family A G protein-coupled receptor-like"/>
    <property type="match status" value="1"/>
</dbReference>
<evidence type="ECO:0000256" key="1">
    <source>
        <dbReference type="ARBA" id="ARBA00004651"/>
    </source>
</evidence>
<evidence type="ECO:0000256" key="4">
    <source>
        <dbReference type="ARBA" id="ARBA00022989"/>
    </source>
</evidence>
<comment type="caution">
    <text evidence="13">The sequence shown here is derived from an EMBL/GenBank/DDBJ whole genome shotgun (WGS) entry which is preliminary data.</text>
</comment>
<dbReference type="PANTHER" id="PTHR24228:SF75">
    <property type="entry name" value="G-PROTEIN COUPLED RECEPTORS FAMILY 1 PROFILE DOMAIN-CONTAINING PROTEIN"/>
    <property type="match status" value="1"/>
</dbReference>
<organism evidence="13 14">
    <name type="scientific">Ramazzottius varieornatus</name>
    <name type="common">Water bear</name>
    <name type="synonym">Tardigrade</name>
    <dbReference type="NCBI Taxonomy" id="947166"/>
    <lineage>
        <taxon>Eukaryota</taxon>
        <taxon>Metazoa</taxon>
        <taxon>Ecdysozoa</taxon>
        <taxon>Tardigrada</taxon>
        <taxon>Eutardigrada</taxon>
        <taxon>Parachela</taxon>
        <taxon>Hypsibioidea</taxon>
        <taxon>Ramazzottiidae</taxon>
        <taxon>Ramazzottius</taxon>
    </lineage>
</organism>
<dbReference type="STRING" id="947166.A0A1D1V488"/>
<feature type="transmembrane region" description="Helical" evidence="11">
    <location>
        <begin position="289"/>
        <end position="312"/>
    </location>
</feature>
<evidence type="ECO:0000256" key="5">
    <source>
        <dbReference type="ARBA" id="ARBA00023040"/>
    </source>
</evidence>
<dbReference type="PROSITE" id="PS00237">
    <property type="entry name" value="G_PROTEIN_RECEP_F1_1"/>
    <property type="match status" value="1"/>
</dbReference>
<keyword evidence="5 9" id="KW-0297">G-protein coupled receptor</keyword>
<evidence type="ECO:0000256" key="11">
    <source>
        <dbReference type="SAM" id="Phobius"/>
    </source>
</evidence>
<keyword evidence="3 9" id="KW-0812">Transmembrane</keyword>
<keyword evidence="6 11" id="KW-0472">Membrane</keyword>
<evidence type="ECO:0000256" key="3">
    <source>
        <dbReference type="ARBA" id="ARBA00022692"/>
    </source>
</evidence>
<keyword evidence="14" id="KW-1185">Reference proteome</keyword>
<dbReference type="PANTHER" id="PTHR24228">
    <property type="entry name" value="B2 BRADYKININ RECEPTOR/ANGIOTENSIN II RECEPTOR"/>
    <property type="match status" value="1"/>
</dbReference>
<reference evidence="13 14" key="1">
    <citation type="journal article" date="2016" name="Nat. Commun.">
        <title>Extremotolerant tardigrade genome and improved radiotolerance of human cultured cells by tardigrade-unique protein.</title>
        <authorList>
            <person name="Hashimoto T."/>
            <person name="Horikawa D.D."/>
            <person name="Saito Y."/>
            <person name="Kuwahara H."/>
            <person name="Kozuka-Hata H."/>
            <person name="Shin-I T."/>
            <person name="Minakuchi Y."/>
            <person name="Ohishi K."/>
            <person name="Motoyama A."/>
            <person name="Aizu T."/>
            <person name="Enomoto A."/>
            <person name="Kondo K."/>
            <person name="Tanaka S."/>
            <person name="Hara Y."/>
            <person name="Koshikawa S."/>
            <person name="Sagara H."/>
            <person name="Miura T."/>
            <person name="Yokobori S."/>
            <person name="Miyagawa K."/>
            <person name="Suzuki Y."/>
            <person name="Kubo T."/>
            <person name="Oyama M."/>
            <person name="Kohara Y."/>
            <person name="Fujiyama A."/>
            <person name="Arakawa K."/>
            <person name="Katayama T."/>
            <person name="Toyoda A."/>
            <person name="Kunieda T."/>
        </authorList>
    </citation>
    <scope>NUCLEOTIDE SEQUENCE [LARGE SCALE GENOMIC DNA]</scope>
    <source>
        <strain evidence="13 14">YOKOZUNA-1</strain>
    </source>
</reference>
<dbReference type="GO" id="GO:0004930">
    <property type="term" value="F:G protein-coupled receptor activity"/>
    <property type="evidence" value="ECO:0007669"/>
    <property type="project" value="UniProtKB-KW"/>
</dbReference>
<dbReference type="AlphaFoldDB" id="A0A1D1V488"/>
<evidence type="ECO:0000313" key="14">
    <source>
        <dbReference type="Proteomes" id="UP000186922"/>
    </source>
</evidence>
<feature type="transmembrane region" description="Helical" evidence="11">
    <location>
        <begin position="113"/>
        <end position="135"/>
    </location>
</feature>
<feature type="transmembrane region" description="Helical" evidence="11">
    <location>
        <begin position="196"/>
        <end position="220"/>
    </location>
</feature>
<dbReference type="InterPro" id="IPR000276">
    <property type="entry name" value="GPCR_Rhodpsn"/>
</dbReference>
<evidence type="ECO:0000256" key="10">
    <source>
        <dbReference type="SAM" id="MobiDB-lite"/>
    </source>
</evidence>
<evidence type="ECO:0000313" key="13">
    <source>
        <dbReference type="EMBL" id="GAU96531.1"/>
    </source>
</evidence>
<dbReference type="Pfam" id="PF00001">
    <property type="entry name" value="7tm_1"/>
    <property type="match status" value="1"/>
</dbReference>
<dbReference type="OrthoDB" id="10044919at2759"/>
<accession>A0A1D1V488</accession>
<dbReference type="PRINTS" id="PR00237">
    <property type="entry name" value="GPCRRHODOPSN"/>
</dbReference>
<comment type="similarity">
    <text evidence="9">Belongs to the G-protein coupled receptor 1 family.</text>
</comment>
<evidence type="ECO:0000256" key="6">
    <source>
        <dbReference type="ARBA" id="ARBA00023136"/>
    </source>
</evidence>
<evidence type="ECO:0000259" key="12">
    <source>
        <dbReference type="PROSITE" id="PS50262"/>
    </source>
</evidence>
<feature type="transmembrane region" description="Helical" evidence="11">
    <location>
        <begin position="156"/>
        <end position="176"/>
    </location>
</feature>
<keyword evidence="8 9" id="KW-0807">Transducer</keyword>
<keyword evidence="7 9" id="KW-0675">Receptor</keyword>
<evidence type="ECO:0000256" key="8">
    <source>
        <dbReference type="ARBA" id="ARBA00023224"/>
    </source>
</evidence>
<dbReference type="EMBL" id="BDGG01000003">
    <property type="protein sequence ID" value="GAU96531.1"/>
    <property type="molecule type" value="Genomic_DNA"/>
</dbReference>
<name>A0A1D1V488_RAMVA</name>
<dbReference type="PROSITE" id="PS50262">
    <property type="entry name" value="G_PROTEIN_RECEP_F1_2"/>
    <property type="match status" value="1"/>
</dbReference>
<gene>
    <name evidence="13" type="primary">RvY_07962-1</name>
    <name evidence="13" type="synonym">RvY_07962.1</name>
    <name evidence="13" type="ORF">RvY_07962</name>
</gene>
<keyword evidence="2" id="KW-1003">Cell membrane</keyword>
<dbReference type="InterPro" id="IPR017452">
    <property type="entry name" value="GPCR_Rhodpsn_7TM"/>
</dbReference>
<dbReference type="CDD" id="cd00637">
    <property type="entry name" value="7tm_classA_rhodopsin-like"/>
    <property type="match status" value="1"/>
</dbReference>
<evidence type="ECO:0000256" key="2">
    <source>
        <dbReference type="ARBA" id="ARBA00022475"/>
    </source>
</evidence>
<feature type="domain" description="G-protein coupled receptors family 1 profile" evidence="12">
    <location>
        <begin position="54"/>
        <end position="309"/>
    </location>
</feature>
<feature type="transmembrane region" description="Helical" evidence="11">
    <location>
        <begin position="75"/>
        <end position="93"/>
    </location>
</feature>
<feature type="transmembrane region" description="Helical" evidence="11">
    <location>
        <begin position="260"/>
        <end position="283"/>
    </location>
</feature>
<proteinExistence type="inferred from homology"/>
<comment type="subcellular location">
    <subcellularLocation>
        <location evidence="1">Cell membrane</location>
        <topology evidence="1">Multi-pass membrane protein</topology>
    </subcellularLocation>
</comment>
<evidence type="ECO:0000256" key="9">
    <source>
        <dbReference type="RuleBase" id="RU000688"/>
    </source>
</evidence>
<dbReference type="GO" id="GO:0005886">
    <property type="term" value="C:plasma membrane"/>
    <property type="evidence" value="ECO:0007669"/>
    <property type="project" value="UniProtKB-SubCell"/>
</dbReference>
<protein>
    <recommendedName>
        <fullName evidence="12">G-protein coupled receptors family 1 profile domain-containing protein</fullName>
    </recommendedName>
</protein>
<dbReference type="Gene3D" id="1.20.1070.10">
    <property type="entry name" value="Rhodopsin 7-helix transmembrane proteins"/>
    <property type="match status" value="1"/>
</dbReference>
<sequence>MFVVTNNFTFDNITNSKYLKDNSTDDQYARLDEWWLRVTFCVLMSFLSFWGTIGNLFVIGSILIVKELRLFKHVFILNLGISDLLINSISMPFNILGALNSSAYWNGKGALCHFIATICVPGCSSSLFSIAAIAFERYLCICHQPLHRKLFTVRNCILMMITLWVLAHLIHLGNHVGWGSTYYDENYFLCWLDLRLWSYSFFYAVVSVLVPISFCFFAYFQIYLTIRRTKLSRSLITKKRADSATEHSAWVQEIMLVKTLFRLFVIFLLSWGPIAVLFCLNKAIDPPRWVNLIAIMMAHGNSATNSVVYYWMNGHWGTTVKSAKSHMERAGYFSPNSVAPETRARSKGPANTDSAENQPVNNRQPEKSVVYQGGNRGKVTIIDRP</sequence>
<feature type="region of interest" description="Disordered" evidence="10">
    <location>
        <begin position="334"/>
        <end position="385"/>
    </location>
</feature>
<dbReference type="Proteomes" id="UP000186922">
    <property type="component" value="Unassembled WGS sequence"/>
</dbReference>